<sequence length="70" mass="7613">MTGVIVTCPPGCFQPEFLDKSLFKVFSPRRGPLGSQPCRMKGKAQAAQRYGYRKRLATPPFAGKAANPKG</sequence>
<dbReference type="Proteomes" id="UP001156706">
    <property type="component" value="Unassembled WGS sequence"/>
</dbReference>
<gene>
    <name evidence="1" type="ORF">GCM10007907_20090</name>
</gene>
<organism evidence="1 2">
    <name type="scientific">Chitinimonas prasina</name>
    <dbReference type="NCBI Taxonomy" id="1434937"/>
    <lineage>
        <taxon>Bacteria</taxon>
        <taxon>Pseudomonadati</taxon>
        <taxon>Pseudomonadota</taxon>
        <taxon>Betaproteobacteria</taxon>
        <taxon>Neisseriales</taxon>
        <taxon>Chitinibacteraceae</taxon>
        <taxon>Chitinimonas</taxon>
    </lineage>
</organism>
<dbReference type="EMBL" id="BSOG01000002">
    <property type="protein sequence ID" value="GLR13219.1"/>
    <property type="molecule type" value="Genomic_DNA"/>
</dbReference>
<evidence type="ECO:0000313" key="2">
    <source>
        <dbReference type="Proteomes" id="UP001156706"/>
    </source>
</evidence>
<protein>
    <submittedName>
        <fullName evidence="1">Uncharacterized protein</fullName>
    </submittedName>
</protein>
<comment type="caution">
    <text evidence="1">The sequence shown here is derived from an EMBL/GenBank/DDBJ whole genome shotgun (WGS) entry which is preliminary data.</text>
</comment>
<reference evidence="2" key="1">
    <citation type="journal article" date="2019" name="Int. J. Syst. Evol. Microbiol.">
        <title>The Global Catalogue of Microorganisms (GCM) 10K type strain sequencing project: providing services to taxonomists for standard genome sequencing and annotation.</title>
        <authorList>
            <consortium name="The Broad Institute Genomics Platform"/>
            <consortium name="The Broad Institute Genome Sequencing Center for Infectious Disease"/>
            <person name="Wu L."/>
            <person name="Ma J."/>
        </authorList>
    </citation>
    <scope>NUCLEOTIDE SEQUENCE [LARGE SCALE GENOMIC DNA]</scope>
    <source>
        <strain evidence="2">NBRC 110044</strain>
    </source>
</reference>
<name>A0ABQ5YH03_9NEIS</name>
<evidence type="ECO:0000313" key="1">
    <source>
        <dbReference type="EMBL" id="GLR13219.1"/>
    </source>
</evidence>
<proteinExistence type="predicted"/>
<keyword evidence="2" id="KW-1185">Reference proteome</keyword>
<accession>A0ABQ5YH03</accession>